<sequence>MSSLKMNLQISHNAFPSDHTIVLRDSLIKKWKIPGSVILRYGSTKQAVSIASASRQDGIRMTERLASRLGLKPGTSLRALYRPKTKTLHLGPVIGVLLGSTSQNASRPFGSTTSFCMEMVEAGKLYGGFVYFFTPKQIDWREKRIRGWSYSNGWYQASFPMPEVVYNRLMSRKLEANPSVQHFIREVKSRYGTATFNERYLDKIEVFTALRRDAGARSYLPYSCKYKGYATLKHMLGKYRTVFLKPERGSLGKGIIKITQNPAGGFTCHFSHLNGVTQKSASSTKQVHNLIAGRAKSSRFQAQQGLNLIRIGGRPVDFRALTHKDENGKWSLTSIVGRIAGSNHFVSNLARGGTLSPAKEALSRAGLKASGAVLQRLKKAALNVAQGVENQIPAQFGEFGVDLAVDTAGRVWLLEVNSKPAKNDSTPLSDQKIRPSVKRLIQYSRHLAGL</sequence>
<dbReference type="AlphaFoldDB" id="A0A8J4M2H5"/>
<protein>
    <recommendedName>
        <fullName evidence="3">YheC/YheD family protein</fullName>
    </recommendedName>
</protein>
<dbReference type="RefSeq" id="WP_244865142.1">
    <property type="nucleotide sequence ID" value="NZ_BOVK01000036.1"/>
</dbReference>
<dbReference type="InterPro" id="IPR026838">
    <property type="entry name" value="YheC/D"/>
</dbReference>
<keyword evidence="2" id="KW-1185">Reference proteome</keyword>
<evidence type="ECO:0000313" key="1">
    <source>
        <dbReference type="EMBL" id="GIQ69870.1"/>
    </source>
</evidence>
<gene>
    <name evidence="1" type="ORF">XYCOK13_26940</name>
</gene>
<dbReference type="Pfam" id="PF14398">
    <property type="entry name" value="ATPgrasp_YheCD"/>
    <property type="match status" value="1"/>
</dbReference>
<reference evidence="1" key="1">
    <citation type="submission" date="2021-04" db="EMBL/GenBank/DDBJ databases">
        <title>Draft genome sequence of Xylanibacillus composti strain K13.</title>
        <authorList>
            <person name="Uke A."/>
            <person name="Chhe C."/>
            <person name="Baramee S."/>
            <person name="Kosugi A."/>
        </authorList>
    </citation>
    <scope>NUCLEOTIDE SEQUENCE</scope>
    <source>
        <strain evidence="1">K13</strain>
    </source>
</reference>
<dbReference type="SUPFAM" id="SSF56059">
    <property type="entry name" value="Glutathione synthetase ATP-binding domain-like"/>
    <property type="match status" value="1"/>
</dbReference>
<name>A0A8J4M2H5_9BACL</name>
<comment type="caution">
    <text evidence="1">The sequence shown here is derived from an EMBL/GenBank/DDBJ whole genome shotgun (WGS) entry which is preliminary data.</text>
</comment>
<organism evidence="1 2">
    <name type="scientific">Xylanibacillus composti</name>
    <dbReference type="NCBI Taxonomy" id="1572762"/>
    <lineage>
        <taxon>Bacteria</taxon>
        <taxon>Bacillati</taxon>
        <taxon>Bacillota</taxon>
        <taxon>Bacilli</taxon>
        <taxon>Bacillales</taxon>
        <taxon>Paenibacillaceae</taxon>
        <taxon>Xylanibacillus</taxon>
    </lineage>
</organism>
<dbReference type="Proteomes" id="UP000677918">
    <property type="component" value="Unassembled WGS sequence"/>
</dbReference>
<evidence type="ECO:0008006" key="3">
    <source>
        <dbReference type="Google" id="ProtNLM"/>
    </source>
</evidence>
<dbReference type="EMBL" id="BOVK01000036">
    <property type="protein sequence ID" value="GIQ69870.1"/>
    <property type="molecule type" value="Genomic_DNA"/>
</dbReference>
<proteinExistence type="predicted"/>
<accession>A0A8J4M2H5</accession>
<dbReference type="Gene3D" id="3.30.470.20">
    <property type="entry name" value="ATP-grasp fold, B domain"/>
    <property type="match status" value="1"/>
</dbReference>
<evidence type="ECO:0000313" key="2">
    <source>
        <dbReference type="Proteomes" id="UP000677918"/>
    </source>
</evidence>